<dbReference type="Gene3D" id="3.40.50.720">
    <property type="entry name" value="NAD(P)-binding Rossmann-like Domain"/>
    <property type="match status" value="1"/>
</dbReference>
<dbReference type="PANTHER" id="PTHR10366:SF812">
    <property type="entry name" value="VPS9 DOMAIN-CONTAINING PROTEIN"/>
    <property type="match status" value="1"/>
</dbReference>
<keyword evidence="6" id="KW-1185">Reference proteome</keyword>
<evidence type="ECO:0000256" key="1">
    <source>
        <dbReference type="ARBA" id="ARBA00023002"/>
    </source>
</evidence>
<dbReference type="RefSeq" id="XP_040669121.1">
    <property type="nucleotide sequence ID" value="XM_040816196.1"/>
</dbReference>
<gene>
    <name evidence="5" type="ORF">ASPVEDRAFT_732287</name>
</gene>
<keyword evidence="3" id="KW-0472">Membrane</keyword>
<organism evidence="5 6">
    <name type="scientific">Aspergillus versicolor CBS 583.65</name>
    <dbReference type="NCBI Taxonomy" id="1036611"/>
    <lineage>
        <taxon>Eukaryota</taxon>
        <taxon>Fungi</taxon>
        <taxon>Dikarya</taxon>
        <taxon>Ascomycota</taxon>
        <taxon>Pezizomycotina</taxon>
        <taxon>Eurotiomycetes</taxon>
        <taxon>Eurotiomycetidae</taxon>
        <taxon>Eurotiales</taxon>
        <taxon>Aspergillaceae</taxon>
        <taxon>Aspergillus</taxon>
        <taxon>Aspergillus subgen. Nidulantes</taxon>
    </lineage>
</organism>
<dbReference type="AlphaFoldDB" id="A0A1L9PPA9"/>
<feature type="transmembrane region" description="Helical" evidence="3">
    <location>
        <begin position="12"/>
        <end position="34"/>
    </location>
</feature>
<feature type="domain" description="NAD-dependent epimerase/dehydratase" evidence="4">
    <location>
        <begin position="12"/>
        <end position="258"/>
    </location>
</feature>
<dbReference type="InterPro" id="IPR050425">
    <property type="entry name" value="NAD(P)_dehydrat-like"/>
</dbReference>
<evidence type="ECO:0000259" key="4">
    <source>
        <dbReference type="Pfam" id="PF01370"/>
    </source>
</evidence>
<evidence type="ECO:0000256" key="2">
    <source>
        <dbReference type="ARBA" id="ARBA00023445"/>
    </source>
</evidence>
<proteinExistence type="inferred from homology"/>
<keyword evidence="1" id="KW-0560">Oxidoreductase</keyword>
<evidence type="ECO:0000313" key="6">
    <source>
        <dbReference type="Proteomes" id="UP000184073"/>
    </source>
</evidence>
<dbReference type="PANTHER" id="PTHR10366">
    <property type="entry name" value="NAD DEPENDENT EPIMERASE/DEHYDRATASE"/>
    <property type="match status" value="1"/>
</dbReference>
<evidence type="ECO:0000313" key="5">
    <source>
        <dbReference type="EMBL" id="OJJ03359.1"/>
    </source>
</evidence>
<reference evidence="6" key="1">
    <citation type="journal article" date="2017" name="Genome Biol.">
        <title>Comparative genomics reveals high biological diversity and specific adaptations in the industrially and medically important fungal genus Aspergillus.</title>
        <authorList>
            <person name="de Vries R.P."/>
            <person name="Riley R."/>
            <person name="Wiebenga A."/>
            <person name="Aguilar-Osorio G."/>
            <person name="Amillis S."/>
            <person name="Uchima C.A."/>
            <person name="Anderluh G."/>
            <person name="Asadollahi M."/>
            <person name="Askin M."/>
            <person name="Barry K."/>
            <person name="Battaglia E."/>
            <person name="Bayram O."/>
            <person name="Benocci T."/>
            <person name="Braus-Stromeyer S.A."/>
            <person name="Caldana C."/>
            <person name="Canovas D."/>
            <person name="Cerqueira G.C."/>
            <person name="Chen F."/>
            <person name="Chen W."/>
            <person name="Choi C."/>
            <person name="Clum A."/>
            <person name="Dos Santos R.A."/>
            <person name="Damasio A.R."/>
            <person name="Diallinas G."/>
            <person name="Emri T."/>
            <person name="Fekete E."/>
            <person name="Flipphi M."/>
            <person name="Freyberg S."/>
            <person name="Gallo A."/>
            <person name="Gournas C."/>
            <person name="Habgood R."/>
            <person name="Hainaut M."/>
            <person name="Harispe M.L."/>
            <person name="Henrissat B."/>
            <person name="Hilden K.S."/>
            <person name="Hope R."/>
            <person name="Hossain A."/>
            <person name="Karabika E."/>
            <person name="Karaffa L."/>
            <person name="Karanyi Z."/>
            <person name="Krasevec N."/>
            <person name="Kuo A."/>
            <person name="Kusch H."/>
            <person name="LaButti K."/>
            <person name="Lagendijk E.L."/>
            <person name="Lapidus A."/>
            <person name="Levasseur A."/>
            <person name="Lindquist E."/>
            <person name="Lipzen A."/>
            <person name="Logrieco A.F."/>
            <person name="MacCabe A."/>
            <person name="Maekelae M.R."/>
            <person name="Malavazi I."/>
            <person name="Melin P."/>
            <person name="Meyer V."/>
            <person name="Mielnichuk N."/>
            <person name="Miskei M."/>
            <person name="Molnar A.P."/>
            <person name="Mule G."/>
            <person name="Ngan C.Y."/>
            <person name="Orejas M."/>
            <person name="Orosz E."/>
            <person name="Ouedraogo J.P."/>
            <person name="Overkamp K.M."/>
            <person name="Park H.-S."/>
            <person name="Perrone G."/>
            <person name="Piumi F."/>
            <person name="Punt P.J."/>
            <person name="Ram A.F."/>
            <person name="Ramon A."/>
            <person name="Rauscher S."/>
            <person name="Record E."/>
            <person name="Riano-Pachon D.M."/>
            <person name="Robert V."/>
            <person name="Roehrig J."/>
            <person name="Ruller R."/>
            <person name="Salamov A."/>
            <person name="Salih N.S."/>
            <person name="Samson R.A."/>
            <person name="Sandor E."/>
            <person name="Sanguinetti M."/>
            <person name="Schuetze T."/>
            <person name="Sepcic K."/>
            <person name="Shelest E."/>
            <person name="Sherlock G."/>
            <person name="Sophianopoulou V."/>
            <person name="Squina F.M."/>
            <person name="Sun H."/>
            <person name="Susca A."/>
            <person name="Todd R.B."/>
            <person name="Tsang A."/>
            <person name="Unkles S.E."/>
            <person name="van de Wiele N."/>
            <person name="van Rossen-Uffink D."/>
            <person name="Oliveira J.V."/>
            <person name="Vesth T.C."/>
            <person name="Visser J."/>
            <person name="Yu J.-H."/>
            <person name="Zhou M."/>
            <person name="Andersen M.R."/>
            <person name="Archer D.B."/>
            <person name="Baker S.E."/>
            <person name="Benoit I."/>
            <person name="Brakhage A.A."/>
            <person name="Braus G.H."/>
            <person name="Fischer R."/>
            <person name="Frisvad J.C."/>
            <person name="Goldman G.H."/>
            <person name="Houbraken J."/>
            <person name="Oakley B."/>
            <person name="Pocsi I."/>
            <person name="Scazzocchio C."/>
            <person name="Seiboth B."/>
            <person name="vanKuyk P.A."/>
            <person name="Wortman J."/>
            <person name="Dyer P.S."/>
            <person name="Grigoriev I.V."/>
        </authorList>
    </citation>
    <scope>NUCLEOTIDE SEQUENCE [LARGE SCALE GENOMIC DNA]</scope>
    <source>
        <strain evidence="6">CBS 583.65</strain>
    </source>
</reference>
<dbReference type="Pfam" id="PF01370">
    <property type="entry name" value="Epimerase"/>
    <property type="match status" value="1"/>
</dbReference>
<dbReference type="STRING" id="1036611.A0A1L9PPA9"/>
<name>A0A1L9PPA9_ASPVE</name>
<evidence type="ECO:0000256" key="3">
    <source>
        <dbReference type="SAM" id="Phobius"/>
    </source>
</evidence>
<dbReference type="EMBL" id="KV878130">
    <property type="protein sequence ID" value="OJJ03359.1"/>
    <property type="molecule type" value="Genomic_DNA"/>
</dbReference>
<dbReference type="InterPro" id="IPR001509">
    <property type="entry name" value="Epimerase_deHydtase"/>
</dbReference>
<dbReference type="Proteomes" id="UP000184073">
    <property type="component" value="Unassembled WGS sequence"/>
</dbReference>
<sequence length="337" mass="37028">MDMSLPYPPPLVLITGATGFIGSHVVLLSLRAGYRVRLTIRKPEGEAVVRARYPEFKNQIAIILIPDITVPDVLKPALDGVDHIFHLASPMPGAGSDLQKDYIDPAVKGTESTLFSALEFPRIKSVIVVSSLLALTPPMSLCEKEVFVRGNTNDVIPIDLNPSLLEGSLGHGLKYSVSKISAHQATRDFLANQNPHFTIATFHPSFVLGESLIQSAPEEIDGMNALFWNSLHSEKPIIPNVWVDVRDVAEALVRALKTEILSGTEFILSAPAGSWEEVGELVRRKFPSVRCELKGPMEAGWTVDTETAERILGMQWRGQNEIVEAVLEQQLRLRGAK</sequence>
<dbReference type="VEuPathDB" id="FungiDB:ASPVEDRAFT_732287"/>
<keyword evidence="3" id="KW-0812">Transmembrane</keyword>
<accession>A0A1L9PPA9</accession>
<protein>
    <recommendedName>
        <fullName evidence="4">NAD-dependent epimerase/dehydratase domain-containing protein</fullName>
    </recommendedName>
</protein>
<dbReference type="OrthoDB" id="2735536at2759"/>
<dbReference type="GeneID" id="63731707"/>
<keyword evidence="3" id="KW-1133">Transmembrane helix</keyword>
<dbReference type="InterPro" id="IPR036291">
    <property type="entry name" value="NAD(P)-bd_dom_sf"/>
</dbReference>
<dbReference type="GO" id="GO:0016616">
    <property type="term" value="F:oxidoreductase activity, acting on the CH-OH group of donors, NAD or NADP as acceptor"/>
    <property type="evidence" value="ECO:0007669"/>
    <property type="project" value="TreeGrafter"/>
</dbReference>
<comment type="similarity">
    <text evidence="2">Belongs to the NAD(P)-dependent epimerase/dehydratase family. Dihydroflavonol-4-reductase subfamily.</text>
</comment>
<dbReference type="SUPFAM" id="SSF51735">
    <property type="entry name" value="NAD(P)-binding Rossmann-fold domains"/>
    <property type="match status" value="1"/>
</dbReference>